<dbReference type="AlphaFoldDB" id="Q6ZEU3"/>
<dbReference type="InterPro" id="IPR035923">
    <property type="entry name" value="TT1751-like_sf"/>
</dbReference>
<sequence>MYYFSKKLLVGFDEAIGLVKDSLAKEGMGIMTEMNLQKAFQQKLHQDFRRYQVLGACHPKVAYEMLQIDDQAGVMFPCNVVVQEHDDGSVEVSAVDPLAMFLMIHSAQAKEIALYASAMMQRVIDHL</sequence>
<feature type="domain" description="DUF302" evidence="1">
    <location>
        <begin position="35"/>
        <end position="97"/>
    </location>
</feature>
<keyword evidence="2" id="KW-0614">Plasmid</keyword>
<evidence type="ECO:0000313" key="2">
    <source>
        <dbReference type="EMBL" id="BAD01807.1"/>
    </source>
</evidence>
<protein>
    <submittedName>
        <fullName evidence="2">Slr5037 protein</fullName>
    </submittedName>
</protein>
<keyword evidence="3" id="KW-1185">Reference proteome</keyword>
<dbReference type="EMBL" id="AP004310">
    <property type="protein sequence ID" value="BAD01807.1"/>
    <property type="molecule type" value="Genomic_DNA"/>
</dbReference>
<proteinExistence type="predicted"/>
<dbReference type="CDD" id="cd14797">
    <property type="entry name" value="DUF302"/>
    <property type="match status" value="1"/>
</dbReference>
<dbReference type="PhylomeDB" id="Q6ZEU3"/>
<dbReference type="EnsemblBacteria" id="BAD01807">
    <property type="protein sequence ID" value="BAD01807"/>
    <property type="gene ID" value="BAD01807"/>
</dbReference>
<accession>Q6ZEU3</accession>
<geneLocation type="plasmid" evidence="2 3">
    <name>pSYSM</name>
</geneLocation>
<dbReference type="KEGG" id="syn:slr5037"/>
<dbReference type="Pfam" id="PF03625">
    <property type="entry name" value="DUF302"/>
    <property type="match status" value="1"/>
</dbReference>
<organism evidence="2 3">
    <name type="scientific">Synechocystis sp. (strain ATCC 27184 / PCC 6803 / Kazusa)</name>
    <dbReference type="NCBI Taxonomy" id="1111708"/>
    <lineage>
        <taxon>Bacteria</taxon>
        <taxon>Bacillati</taxon>
        <taxon>Cyanobacteriota</taxon>
        <taxon>Cyanophyceae</taxon>
        <taxon>Synechococcales</taxon>
        <taxon>Merismopediaceae</taxon>
        <taxon>Synechocystis</taxon>
    </lineage>
</organism>
<evidence type="ECO:0000313" key="3">
    <source>
        <dbReference type="Proteomes" id="UP000001425"/>
    </source>
</evidence>
<dbReference type="PANTHER" id="PTHR38342:SF1">
    <property type="entry name" value="SLR5037 PROTEIN"/>
    <property type="match status" value="1"/>
</dbReference>
<reference evidence="2 3" key="1">
    <citation type="journal article" date="2003" name="DNA Res.">
        <title>Structural analysis of four large plasmids harboring in a unicellular cyanobacterium, Synechocystis sp. PCC 6803.</title>
        <authorList>
            <person name="Kaneko T."/>
            <person name="Nakamura Y."/>
            <person name="Sasamoto S."/>
            <person name="Watanabe A."/>
            <person name="Kohara M."/>
            <person name="Matsumoto M."/>
            <person name="Shimpo S."/>
            <person name="Yamada M."/>
            <person name="Tabata S."/>
        </authorList>
    </citation>
    <scope>NUCLEOTIDE SEQUENCE [LARGE SCALE GENOMIC DNA]</scope>
    <source>
        <strain evidence="3">ATCC 27184 / PCC 6803 / Kazusa</strain>
    </source>
</reference>
<gene>
    <name evidence="2" type="ordered locus">slr5037</name>
</gene>
<dbReference type="Proteomes" id="UP000001425">
    <property type="component" value="Plasmid pSYSM"/>
</dbReference>
<dbReference type="InterPro" id="IPR005180">
    <property type="entry name" value="DUF302"/>
</dbReference>
<evidence type="ECO:0000259" key="1">
    <source>
        <dbReference type="Pfam" id="PF03625"/>
    </source>
</evidence>
<name>Q6ZEU3_SYNY3</name>
<dbReference type="InterPro" id="IPR016796">
    <property type="entry name" value="UCP021774"/>
</dbReference>
<dbReference type="Gene3D" id="3.30.310.70">
    <property type="entry name" value="TT1751-like domain"/>
    <property type="match status" value="1"/>
</dbReference>
<dbReference type="PANTHER" id="PTHR38342">
    <property type="entry name" value="SLR5037 PROTEIN"/>
    <property type="match status" value="1"/>
</dbReference>
<dbReference type="SUPFAM" id="SSF103247">
    <property type="entry name" value="TT1751-like"/>
    <property type="match status" value="1"/>
</dbReference>
<dbReference type="PIRSF" id="PIRSF021774">
    <property type="entry name" value="UCP021774"/>
    <property type="match status" value="1"/>
</dbReference>
<dbReference type="InParanoid" id="Q6ZEU3"/>